<dbReference type="CDD" id="cd00177">
    <property type="entry name" value="START"/>
    <property type="match status" value="1"/>
</dbReference>
<reference evidence="2" key="1">
    <citation type="submission" date="2021-09" db="EMBL/GenBank/DDBJ databases">
        <authorList>
            <consortium name="AG Swart"/>
            <person name="Singh M."/>
            <person name="Singh A."/>
            <person name="Seah K."/>
            <person name="Emmerich C."/>
        </authorList>
    </citation>
    <scope>NUCLEOTIDE SEQUENCE</scope>
    <source>
        <strain evidence="2">ATCC30299</strain>
    </source>
</reference>
<dbReference type="Pfam" id="PF01852">
    <property type="entry name" value="START"/>
    <property type="match status" value="1"/>
</dbReference>
<organism evidence="2 3">
    <name type="scientific">Blepharisma stoltei</name>
    <dbReference type="NCBI Taxonomy" id="1481888"/>
    <lineage>
        <taxon>Eukaryota</taxon>
        <taxon>Sar</taxon>
        <taxon>Alveolata</taxon>
        <taxon>Ciliophora</taxon>
        <taxon>Postciliodesmatophora</taxon>
        <taxon>Heterotrichea</taxon>
        <taxon>Heterotrichida</taxon>
        <taxon>Blepharismidae</taxon>
        <taxon>Blepharisma</taxon>
    </lineage>
</organism>
<keyword evidence="3" id="KW-1185">Reference proteome</keyword>
<protein>
    <recommendedName>
        <fullName evidence="1">START domain-containing protein</fullName>
    </recommendedName>
</protein>
<dbReference type="SMART" id="SM00234">
    <property type="entry name" value="START"/>
    <property type="match status" value="1"/>
</dbReference>
<dbReference type="Gene3D" id="3.30.530.20">
    <property type="match status" value="1"/>
</dbReference>
<dbReference type="PANTHER" id="PTHR19308">
    <property type="entry name" value="PHOSPHATIDYLCHOLINE TRANSFER PROTEIN"/>
    <property type="match status" value="1"/>
</dbReference>
<feature type="domain" description="START" evidence="1">
    <location>
        <begin position="15"/>
        <end position="186"/>
    </location>
</feature>
<evidence type="ECO:0000313" key="2">
    <source>
        <dbReference type="EMBL" id="CAG9312305.1"/>
    </source>
</evidence>
<dbReference type="SUPFAM" id="SSF55961">
    <property type="entry name" value="Bet v1-like"/>
    <property type="match status" value="1"/>
</dbReference>
<name>A0AAU9IEL5_9CILI</name>
<dbReference type="EMBL" id="CAJZBQ010000005">
    <property type="protein sequence ID" value="CAG9312305.1"/>
    <property type="molecule type" value="Genomic_DNA"/>
</dbReference>
<dbReference type="GO" id="GO:0005737">
    <property type="term" value="C:cytoplasm"/>
    <property type="evidence" value="ECO:0007669"/>
    <property type="project" value="UniProtKB-ARBA"/>
</dbReference>
<dbReference type="PANTHER" id="PTHR19308:SF14">
    <property type="entry name" value="START DOMAIN-CONTAINING PROTEIN"/>
    <property type="match status" value="1"/>
</dbReference>
<accession>A0AAU9IEL5</accession>
<dbReference type="InterPro" id="IPR002913">
    <property type="entry name" value="START_lipid-bd_dom"/>
</dbReference>
<comment type="caution">
    <text evidence="2">The sequence shown here is derived from an EMBL/GenBank/DDBJ whole genome shotgun (WGS) entry which is preliminary data.</text>
</comment>
<proteinExistence type="predicted"/>
<dbReference type="GO" id="GO:0008289">
    <property type="term" value="F:lipid binding"/>
    <property type="evidence" value="ECO:0007669"/>
    <property type="project" value="InterPro"/>
</dbReference>
<dbReference type="InterPro" id="IPR023393">
    <property type="entry name" value="START-like_dom_sf"/>
</dbReference>
<dbReference type="AlphaFoldDB" id="A0AAU9IEL5"/>
<dbReference type="PROSITE" id="PS50848">
    <property type="entry name" value="START"/>
    <property type="match status" value="1"/>
</dbReference>
<gene>
    <name evidence="2" type="ORF">BSTOLATCC_MIC5547</name>
</gene>
<dbReference type="InterPro" id="IPR051213">
    <property type="entry name" value="START_lipid_transfer"/>
</dbReference>
<sequence>MEPNLEEICSTALERAQAELLDLINNPQRRWESYKEKLGLIRQRTVTDTGAFIVKSSGTINKSGQIVYDTMWDDTNKLQWNPRCKESKILHEFDSRIKIIYNSFKSPWPVTNRDFVFAAKSVSLGDDALIVLISITTALCPEKKGFVRGEMKSSGYLVHPVDENSCVLTSIISTDPKGSIPQSVVNKVQEEQTLAVHKIGEFVGGR</sequence>
<dbReference type="Proteomes" id="UP001162131">
    <property type="component" value="Unassembled WGS sequence"/>
</dbReference>
<evidence type="ECO:0000259" key="1">
    <source>
        <dbReference type="PROSITE" id="PS50848"/>
    </source>
</evidence>
<evidence type="ECO:0000313" key="3">
    <source>
        <dbReference type="Proteomes" id="UP001162131"/>
    </source>
</evidence>